<dbReference type="PANTHER" id="PTHR10357:SF179">
    <property type="entry name" value="NEUTRAL AND BASIC AMINO ACID TRANSPORT PROTEIN RBAT"/>
    <property type="match status" value="1"/>
</dbReference>
<dbReference type="RefSeq" id="WP_341697192.1">
    <property type="nucleotide sequence ID" value="NZ_JBBYHR010000005.1"/>
</dbReference>
<dbReference type="Gene3D" id="2.60.40.10">
    <property type="entry name" value="Immunoglobulins"/>
    <property type="match status" value="2"/>
</dbReference>
<dbReference type="InterPro" id="IPR017853">
    <property type="entry name" value="GH"/>
</dbReference>
<dbReference type="SUPFAM" id="SSF81296">
    <property type="entry name" value="E set domains"/>
    <property type="match status" value="1"/>
</dbReference>
<dbReference type="InterPro" id="IPR045857">
    <property type="entry name" value="O16G_dom_2"/>
</dbReference>
<dbReference type="InterPro" id="IPR013783">
    <property type="entry name" value="Ig-like_fold"/>
</dbReference>
<dbReference type="SUPFAM" id="SSF49299">
    <property type="entry name" value="PKD domain"/>
    <property type="match status" value="1"/>
</dbReference>
<dbReference type="SMART" id="SM00642">
    <property type="entry name" value="Aamy"/>
    <property type="match status" value="1"/>
</dbReference>
<reference evidence="5 6" key="1">
    <citation type="submission" date="2024-04" db="EMBL/GenBank/DDBJ databases">
        <title>Flavobacterium sp. DGU11 16S ribosomal RNA gene Genome sequencing and assembly.</title>
        <authorList>
            <person name="Park S."/>
        </authorList>
    </citation>
    <scope>NUCLEOTIDE SEQUENCE [LARGE SCALE GENOMIC DNA]</scope>
    <source>
        <strain evidence="5 6">DGU11</strain>
    </source>
</reference>
<dbReference type="Gene3D" id="3.90.400.10">
    <property type="entry name" value="Oligo-1,6-glucosidase, Domain 2"/>
    <property type="match status" value="1"/>
</dbReference>
<accession>A0ABU9HXI2</accession>
<evidence type="ECO:0000256" key="1">
    <source>
        <dbReference type="ARBA" id="ARBA00008061"/>
    </source>
</evidence>
<dbReference type="InterPro" id="IPR000601">
    <property type="entry name" value="PKD_dom"/>
</dbReference>
<comment type="caution">
    <text evidence="5">The sequence shown here is derived from an EMBL/GenBank/DDBJ whole genome shotgun (WGS) entry which is preliminary data.</text>
</comment>
<feature type="chain" id="PRO_5046748968" evidence="3">
    <location>
        <begin position="24"/>
        <end position="807"/>
    </location>
</feature>
<dbReference type="Pfam" id="PF18962">
    <property type="entry name" value="Por_Secre_tail"/>
    <property type="match status" value="1"/>
</dbReference>
<dbReference type="SMART" id="SM00089">
    <property type="entry name" value="PKD"/>
    <property type="match status" value="1"/>
</dbReference>
<comment type="similarity">
    <text evidence="1">Belongs to the glycosyl hydrolase 13 family.</text>
</comment>
<dbReference type="CDD" id="cd11316">
    <property type="entry name" value="AmyAc_bac2_AmyA"/>
    <property type="match status" value="1"/>
</dbReference>
<dbReference type="Gene3D" id="3.20.20.80">
    <property type="entry name" value="Glycosidases"/>
    <property type="match status" value="1"/>
</dbReference>
<dbReference type="InterPro" id="IPR006047">
    <property type="entry name" value="GH13_cat_dom"/>
</dbReference>
<evidence type="ECO:0000313" key="6">
    <source>
        <dbReference type="Proteomes" id="UP001464555"/>
    </source>
</evidence>
<dbReference type="Pfam" id="PF00128">
    <property type="entry name" value="Alpha-amylase"/>
    <property type="match status" value="1"/>
</dbReference>
<evidence type="ECO:0000256" key="2">
    <source>
        <dbReference type="ARBA" id="ARBA00022729"/>
    </source>
</evidence>
<keyword evidence="5" id="KW-0378">Hydrolase</keyword>
<dbReference type="InterPro" id="IPR013780">
    <property type="entry name" value="Glyco_hydro_b"/>
</dbReference>
<dbReference type="EMBL" id="JBBYHR010000005">
    <property type="protein sequence ID" value="MEL1244879.1"/>
    <property type="molecule type" value="Genomic_DNA"/>
</dbReference>
<evidence type="ECO:0000256" key="3">
    <source>
        <dbReference type="SAM" id="SignalP"/>
    </source>
</evidence>
<sequence length="807" mass="88934">MKNWSQKILSCFIVMFTFSIVQAQTTSVQFQVNMNQQIALGNFNPGTQTVDIAGTFNNWGAPTTVLSDTDSDGIYTAAVTLTIGATIQFKTRINALWNGTEEFSGGGPNRNYMVVANGVVSYWYNDILSPDMLAIAVQASAFVVQPGQAVQYLDQSAGNPVSWQWTMPGATPETSDLQNPVVTYAAPGVYNITLTVTNEDGDIMTQTFTNFIRVDAMETHWWNDRVFYEVFVRSFKDSNGDGKGDLQGLIDKLDYLNDGNPATTTDLGITGIWLMPVQQSPSYHGYDVSNYMTVEQDYGNNPKFIEFMQAAHARGIKVIIDMVMNHTSDQHPWFVSSKNPASDKRDWYIWEDTDPNTPGPFANDPWHASSGDWYYGAFTGSMPDLNFYNPAVHTAFEEVAEFWLNDMDVDGFRLDAVKFLHENGTMTQNTPETIAYWQEFRAYYKSVKPDAFAVGEAWDLTSIAAQYVNNNGLDYCFEFELADAILNGLNSGSAVDIADQMEEVMKSYPFLQFGTMLSNHDTNRVMSTFSSDMPKMKAASALLLTLPGIPYIYYGEEIGMTGVKPDELIRKPMQWFPVSGAGFTTGTPWQPINADYTTKNVAAQQANSTSLWNHYRNLISMRQSEDALTKGTFKAVTPSSASVFAFIRQYENENILVVVNMGYTTLNNITISMPAGGMIPGDYNAVEMMGGGQMNIAIGSDGGFSGLALQPLAAKGVMIYKFEAPLSTNETESIKAALYPNPADNTFSLTVATEKADVYTLTGQLVKSFGAANAGTAFDISSLAKGIYIVKVADSNGRMNTVKLVKE</sequence>
<evidence type="ECO:0000259" key="4">
    <source>
        <dbReference type="PROSITE" id="PS50093"/>
    </source>
</evidence>
<dbReference type="InterPro" id="IPR026444">
    <property type="entry name" value="Secre_tail"/>
</dbReference>
<dbReference type="NCBIfam" id="TIGR04183">
    <property type="entry name" value="Por_Secre_tail"/>
    <property type="match status" value="1"/>
</dbReference>
<dbReference type="Gene3D" id="2.60.40.1180">
    <property type="entry name" value="Golgi alpha-mannosidase II"/>
    <property type="match status" value="1"/>
</dbReference>
<dbReference type="InterPro" id="IPR022409">
    <property type="entry name" value="PKD/Chitinase_dom"/>
</dbReference>
<dbReference type="InterPro" id="IPR035986">
    <property type="entry name" value="PKD_dom_sf"/>
</dbReference>
<name>A0ABU9HXI2_9FLAO</name>
<dbReference type="Proteomes" id="UP001464555">
    <property type="component" value="Unassembled WGS sequence"/>
</dbReference>
<feature type="domain" description="PKD" evidence="4">
    <location>
        <begin position="133"/>
        <end position="219"/>
    </location>
</feature>
<dbReference type="SUPFAM" id="SSF51445">
    <property type="entry name" value="(Trans)glycosidases"/>
    <property type="match status" value="1"/>
</dbReference>
<dbReference type="PROSITE" id="PS50093">
    <property type="entry name" value="PKD"/>
    <property type="match status" value="1"/>
</dbReference>
<dbReference type="PANTHER" id="PTHR10357">
    <property type="entry name" value="ALPHA-AMYLASE FAMILY MEMBER"/>
    <property type="match status" value="1"/>
</dbReference>
<protein>
    <submittedName>
        <fullName evidence="5">Alpha-amylase family glycosyl hydrolase</fullName>
    </submittedName>
</protein>
<gene>
    <name evidence="5" type="ORF">AAEO56_11445</name>
</gene>
<dbReference type="Pfam" id="PF00801">
    <property type="entry name" value="PKD"/>
    <property type="match status" value="1"/>
</dbReference>
<dbReference type="InterPro" id="IPR014756">
    <property type="entry name" value="Ig_E-set"/>
</dbReference>
<proteinExistence type="inferred from homology"/>
<keyword evidence="2 3" id="KW-0732">Signal</keyword>
<keyword evidence="6" id="KW-1185">Reference proteome</keyword>
<dbReference type="SUPFAM" id="SSF51011">
    <property type="entry name" value="Glycosyl hydrolase domain"/>
    <property type="match status" value="1"/>
</dbReference>
<evidence type="ECO:0000313" key="5">
    <source>
        <dbReference type="EMBL" id="MEL1244879.1"/>
    </source>
</evidence>
<feature type="signal peptide" evidence="3">
    <location>
        <begin position="1"/>
        <end position="23"/>
    </location>
</feature>
<dbReference type="GO" id="GO:0016787">
    <property type="term" value="F:hydrolase activity"/>
    <property type="evidence" value="ECO:0007669"/>
    <property type="project" value="UniProtKB-KW"/>
</dbReference>
<organism evidence="5 6">
    <name type="scientific">Flavobacterium arundinis</name>
    <dbReference type="NCBI Taxonomy" id="3139143"/>
    <lineage>
        <taxon>Bacteria</taxon>
        <taxon>Pseudomonadati</taxon>
        <taxon>Bacteroidota</taxon>
        <taxon>Flavobacteriia</taxon>
        <taxon>Flavobacteriales</taxon>
        <taxon>Flavobacteriaceae</taxon>
        <taxon>Flavobacterium</taxon>
    </lineage>
</organism>
<dbReference type="CDD" id="cd00146">
    <property type="entry name" value="PKD"/>
    <property type="match status" value="1"/>
</dbReference>